<dbReference type="InterPro" id="IPR036188">
    <property type="entry name" value="FAD/NAD-bd_sf"/>
</dbReference>
<dbReference type="Proteomes" id="UP000216225">
    <property type="component" value="Unassembled WGS sequence"/>
</dbReference>
<proteinExistence type="inferred from homology"/>
<name>A0A3R7ECL5_9BURK</name>
<dbReference type="InterPro" id="IPR050775">
    <property type="entry name" value="FAD-binding_Monooxygenases"/>
</dbReference>
<evidence type="ECO:0000256" key="3">
    <source>
        <dbReference type="ARBA" id="ARBA00022630"/>
    </source>
</evidence>
<dbReference type="Gene3D" id="3.50.50.60">
    <property type="entry name" value="FAD/NAD(P)-binding domain"/>
    <property type="match status" value="2"/>
</dbReference>
<comment type="similarity">
    <text evidence="2">Belongs to the FAD-binding monooxygenase family.</text>
</comment>
<dbReference type="SUPFAM" id="SSF51905">
    <property type="entry name" value="FAD/NAD(P)-binding domain"/>
    <property type="match status" value="2"/>
</dbReference>
<protein>
    <submittedName>
        <fullName evidence="8">NAD(P)/FAD-dependent oxidoreductase</fullName>
    </submittedName>
</protein>
<sequence length="551" mass="61224">MSQEPNVVDAAIIGAGFSGLYAIKRLRDAGFSVQAFEAGDGIGGTWYWNHYPGARVDLECWDYSYSFSPELQDEWDWSHRYPTAQELMRYLEHVADRFKLREHIQFNTRVDAAEFIEAENLWLLRTSDGKTLKARFVVPATGGLSVPKPPEIPGIETFAGEAYHTGRWPRQEPAYEGKRIGVIGTGSSGVQVIHTLAGKCKHLTVFQRTAVFVVPAKNHPLTPEMRQRVRATYAERRNLSRITRFGIPAPMPTESALEATPEERQAKFENAWVNSQLLGFRQCFGDILSNAEANELVAEFIRGKIREIVKDPATAQKLLPYGFPFGTKRPCLSDNYYSVYNRDDVSLVDLKSTPIVRIVPEGIETTEGLIELDMLIYATGYDALTGALTHIDVRGVGGRKLNDKWTDGAKAYLGLMTAGFPNLFTVTGPGSPGPLANMSMGIEQHVDWITQCMEYLRDHGIARIDADPAAEDAWMQHVQEVVSRTLYEKANSWYRGANVPGKPQLFLPYLGGHGNYRRKCDDVAAAGYQGFALTRRARAGQPVADLAGSAA</sequence>
<accession>A0A3R7ECL5</accession>
<comment type="cofactor">
    <cofactor evidence="1">
        <name>FAD</name>
        <dbReference type="ChEBI" id="CHEBI:57692"/>
    </cofactor>
</comment>
<dbReference type="RefSeq" id="WP_094437661.1">
    <property type="nucleotide sequence ID" value="NZ_NKDB02000004.1"/>
</dbReference>
<reference evidence="8 9" key="1">
    <citation type="submission" date="2018-09" db="EMBL/GenBank/DDBJ databases">
        <title>Genome comparison of Alicycliphilus sp. BQ1, a polyurethanolytic bacterium, with its closest phylogenetic relatives Alicycliphilus denitrificans BC and K601, unable to attack polyurethane.</title>
        <authorList>
            <person name="Loza-Tavera H."/>
            <person name="Lozano L."/>
            <person name="Cevallos M."/>
            <person name="Maya-Lucas O."/>
            <person name="Garcia-Mena J."/>
            <person name="Hernandez J."/>
        </authorList>
    </citation>
    <scope>NUCLEOTIDE SEQUENCE [LARGE SCALE GENOMIC DNA]</scope>
    <source>
        <strain evidence="8 9">BQ1</strain>
    </source>
</reference>
<dbReference type="Pfam" id="PF13738">
    <property type="entry name" value="Pyr_redox_3"/>
    <property type="match status" value="1"/>
</dbReference>
<organism evidence="8 9">
    <name type="scientific">Alicycliphilus denitrificans</name>
    <dbReference type="NCBI Taxonomy" id="179636"/>
    <lineage>
        <taxon>Bacteria</taxon>
        <taxon>Pseudomonadati</taxon>
        <taxon>Pseudomonadota</taxon>
        <taxon>Betaproteobacteria</taxon>
        <taxon>Burkholderiales</taxon>
        <taxon>Comamonadaceae</taxon>
        <taxon>Alicycliphilus</taxon>
    </lineage>
</organism>
<dbReference type="GO" id="GO:0004497">
    <property type="term" value="F:monooxygenase activity"/>
    <property type="evidence" value="ECO:0007669"/>
    <property type="project" value="UniProtKB-KW"/>
</dbReference>
<dbReference type="PANTHER" id="PTHR43098:SF3">
    <property type="entry name" value="L-ORNITHINE N(5)-MONOOXYGENASE-RELATED"/>
    <property type="match status" value="1"/>
</dbReference>
<dbReference type="PANTHER" id="PTHR43098">
    <property type="entry name" value="L-ORNITHINE N(5)-MONOOXYGENASE-RELATED"/>
    <property type="match status" value="1"/>
</dbReference>
<keyword evidence="5" id="KW-0521">NADP</keyword>
<keyword evidence="4" id="KW-0274">FAD</keyword>
<keyword evidence="7" id="KW-0503">Monooxygenase</keyword>
<comment type="caution">
    <text evidence="8">The sequence shown here is derived from an EMBL/GenBank/DDBJ whole genome shotgun (WGS) entry which is preliminary data.</text>
</comment>
<dbReference type="AlphaFoldDB" id="A0A3R7ECL5"/>
<evidence type="ECO:0000313" key="9">
    <source>
        <dbReference type="Proteomes" id="UP000216225"/>
    </source>
</evidence>
<evidence type="ECO:0000256" key="4">
    <source>
        <dbReference type="ARBA" id="ARBA00022827"/>
    </source>
</evidence>
<keyword evidence="3" id="KW-0285">Flavoprotein</keyword>
<keyword evidence="6" id="KW-0560">Oxidoreductase</keyword>
<evidence type="ECO:0000256" key="6">
    <source>
        <dbReference type="ARBA" id="ARBA00023002"/>
    </source>
</evidence>
<evidence type="ECO:0000256" key="1">
    <source>
        <dbReference type="ARBA" id="ARBA00001974"/>
    </source>
</evidence>
<evidence type="ECO:0000256" key="5">
    <source>
        <dbReference type="ARBA" id="ARBA00022857"/>
    </source>
</evidence>
<evidence type="ECO:0000313" key="8">
    <source>
        <dbReference type="EMBL" id="RKJ95152.1"/>
    </source>
</evidence>
<evidence type="ECO:0000256" key="7">
    <source>
        <dbReference type="ARBA" id="ARBA00023033"/>
    </source>
</evidence>
<evidence type="ECO:0000256" key="2">
    <source>
        <dbReference type="ARBA" id="ARBA00010139"/>
    </source>
</evidence>
<dbReference type="EMBL" id="NKDB02000004">
    <property type="protein sequence ID" value="RKJ95152.1"/>
    <property type="molecule type" value="Genomic_DNA"/>
</dbReference>
<gene>
    <name evidence="8" type="ORF">CE154_018785</name>
</gene>